<feature type="region of interest" description="Disordered" evidence="1">
    <location>
        <begin position="30"/>
        <end position="62"/>
    </location>
</feature>
<dbReference type="EMBL" id="VSRR010000626">
    <property type="protein sequence ID" value="MPC17842.1"/>
    <property type="molecule type" value="Genomic_DNA"/>
</dbReference>
<sequence>MNPPLALSDEIHFPLGWFEGGGCIPPRVGEVRAPPRSPHARSRLVPTRPALQPPWIPTTLPSRNTDCTDIRCVSVTNSVGSSERQEGDKRWAEWTVLCLTEVSG</sequence>
<organism evidence="2 3">
    <name type="scientific">Portunus trituberculatus</name>
    <name type="common">Swimming crab</name>
    <name type="synonym">Neptunus trituberculatus</name>
    <dbReference type="NCBI Taxonomy" id="210409"/>
    <lineage>
        <taxon>Eukaryota</taxon>
        <taxon>Metazoa</taxon>
        <taxon>Ecdysozoa</taxon>
        <taxon>Arthropoda</taxon>
        <taxon>Crustacea</taxon>
        <taxon>Multicrustacea</taxon>
        <taxon>Malacostraca</taxon>
        <taxon>Eumalacostraca</taxon>
        <taxon>Eucarida</taxon>
        <taxon>Decapoda</taxon>
        <taxon>Pleocyemata</taxon>
        <taxon>Brachyura</taxon>
        <taxon>Eubrachyura</taxon>
        <taxon>Portunoidea</taxon>
        <taxon>Portunidae</taxon>
        <taxon>Portuninae</taxon>
        <taxon>Portunus</taxon>
    </lineage>
</organism>
<name>A0A5B7D9D2_PORTR</name>
<reference evidence="2 3" key="1">
    <citation type="submission" date="2019-05" db="EMBL/GenBank/DDBJ databases">
        <title>Another draft genome of Portunus trituberculatus and its Hox gene families provides insights of decapod evolution.</title>
        <authorList>
            <person name="Jeong J.-H."/>
            <person name="Song I."/>
            <person name="Kim S."/>
            <person name="Choi T."/>
            <person name="Kim D."/>
            <person name="Ryu S."/>
            <person name="Kim W."/>
        </authorList>
    </citation>
    <scope>NUCLEOTIDE SEQUENCE [LARGE SCALE GENOMIC DNA]</scope>
    <source>
        <tissue evidence="2">Muscle</tissue>
    </source>
</reference>
<gene>
    <name evidence="2" type="ORF">E2C01_010709</name>
</gene>
<keyword evidence="3" id="KW-1185">Reference proteome</keyword>
<accession>A0A5B7D9D2</accession>
<proteinExistence type="predicted"/>
<dbReference type="AlphaFoldDB" id="A0A5B7D9D2"/>
<protein>
    <submittedName>
        <fullName evidence="2">Uncharacterized protein</fullName>
    </submittedName>
</protein>
<dbReference type="Proteomes" id="UP000324222">
    <property type="component" value="Unassembled WGS sequence"/>
</dbReference>
<evidence type="ECO:0000313" key="3">
    <source>
        <dbReference type="Proteomes" id="UP000324222"/>
    </source>
</evidence>
<comment type="caution">
    <text evidence="2">The sequence shown here is derived from an EMBL/GenBank/DDBJ whole genome shotgun (WGS) entry which is preliminary data.</text>
</comment>
<evidence type="ECO:0000313" key="2">
    <source>
        <dbReference type="EMBL" id="MPC17842.1"/>
    </source>
</evidence>
<evidence type="ECO:0000256" key="1">
    <source>
        <dbReference type="SAM" id="MobiDB-lite"/>
    </source>
</evidence>